<protein>
    <submittedName>
        <fullName evidence="2">Uncharacterized protein</fullName>
    </submittedName>
</protein>
<dbReference type="EMBL" id="JANEYG010000005">
    <property type="protein sequence ID" value="KAJ8922931.1"/>
    <property type="molecule type" value="Genomic_DNA"/>
</dbReference>
<organism evidence="2 3">
    <name type="scientific">Exocentrus adspersus</name>
    <dbReference type="NCBI Taxonomy" id="1586481"/>
    <lineage>
        <taxon>Eukaryota</taxon>
        <taxon>Metazoa</taxon>
        <taxon>Ecdysozoa</taxon>
        <taxon>Arthropoda</taxon>
        <taxon>Hexapoda</taxon>
        <taxon>Insecta</taxon>
        <taxon>Pterygota</taxon>
        <taxon>Neoptera</taxon>
        <taxon>Endopterygota</taxon>
        <taxon>Coleoptera</taxon>
        <taxon>Polyphaga</taxon>
        <taxon>Cucujiformia</taxon>
        <taxon>Chrysomeloidea</taxon>
        <taxon>Cerambycidae</taxon>
        <taxon>Lamiinae</taxon>
        <taxon>Acanthocinini</taxon>
        <taxon>Exocentrus</taxon>
    </lineage>
</organism>
<evidence type="ECO:0000313" key="3">
    <source>
        <dbReference type="Proteomes" id="UP001159042"/>
    </source>
</evidence>
<feature type="signal peptide" evidence="1">
    <location>
        <begin position="1"/>
        <end position="19"/>
    </location>
</feature>
<dbReference type="Proteomes" id="UP001159042">
    <property type="component" value="Unassembled WGS sequence"/>
</dbReference>
<proteinExistence type="predicted"/>
<gene>
    <name evidence="2" type="ORF">NQ315_001476</name>
</gene>
<feature type="chain" id="PRO_5043563862" evidence="1">
    <location>
        <begin position="20"/>
        <end position="72"/>
    </location>
</feature>
<comment type="caution">
    <text evidence="2">The sequence shown here is derived from an EMBL/GenBank/DDBJ whole genome shotgun (WGS) entry which is preliminary data.</text>
</comment>
<reference evidence="2 3" key="1">
    <citation type="journal article" date="2023" name="Insect Mol. Biol.">
        <title>Genome sequencing provides insights into the evolution of gene families encoding plant cell wall-degrading enzymes in longhorned beetles.</title>
        <authorList>
            <person name="Shin N.R."/>
            <person name="Okamura Y."/>
            <person name="Kirsch R."/>
            <person name="Pauchet Y."/>
        </authorList>
    </citation>
    <scope>NUCLEOTIDE SEQUENCE [LARGE SCALE GENOMIC DNA]</scope>
    <source>
        <strain evidence="2">EAD_L_NR</strain>
    </source>
</reference>
<name>A0AAV8WAZ1_9CUCU</name>
<keyword evidence="3" id="KW-1185">Reference proteome</keyword>
<evidence type="ECO:0000256" key="1">
    <source>
        <dbReference type="SAM" id="SignalP"/>
    </source>
</evidence>
<sequence length="72" mass="8083">FQHLSHTLVYIWLHTTAQSAPSTHPFPNDVPNSLNIQFCWRVGGEWVYVSQLRLGAFHQLALGPTALPGKMV</sequence>
<keyword evidence="1" id="KW-0732">Signal</keyword>
<evidence type="ECO:0000313" key="2">
    <source>
        <dbReference type="EMBL" id="KAJ8922931.1"/>
    </source>
</evidence>
<dbReference type="AlphaFoldDB" id="A0AAV8WAZ1"/>
<accession>A0AAV8WAZ1</accession>
<feature type="non-terminal residue" evidence="2">
    <location>
        <position position="1"/>
    </location>
</feature>